<accession>A0A369K1V2</accession>
<reference evidence="2" key="1">
    <citation type="submission" date="2018-04" db="EMBL/GenBank/DDBJ databases">
        <title>Whole genome sequencing of Hypsizygus marmoreus.</title>
        <authorList>
            <person name="Choi I.-G."/>
            <person name="Min B."/>
            <person name="Kim J.-G."/>
            <person name="Kim S."/>
            <person name="Oh Y.-L."/>
            <person name="Kong W.-S."/>
            <person name="Park H."/>
            <person name="Jeong J."/>
            <person name="Song E.-S."/>
        </authorList>
    </citation>
    <scope>NUCLEOTIDE SEQUENCE [LARGE SCALE GENOMIC DNA]</scope>
    <source>
        <strain evidence="2">51987-8</strain>
    </source>
</reference>
<evidence type="ECO:0000313" key="2">
    <source>
        <dbReference type="EMBL" id="RDB25714.1"/>
    </source>
</evidence>
<dbReference type="AlphaFoldDB" id="A0A369K1V2"/>
<feature type="region of interest" description="Disordered" evidence="1">
    <location>
        <begin position="169"/>
        <end position="210"/>
    </location>
</feature>
<dbReference type="Proteomes" id="UP000076154">
    <property type="component" value="Unassembled WGS sequence"/>
</dbReference>
<protein>
    <submittedName>
        <fullName evidence="2">Uncharacterized protein</fullName>
    </submittedName>
</protein>
<feature type="compositionally biased region" description="Low complexity" evidence="1">
    <location>
        <begin position="232"/>
        <end position="246"/>
    </location>
</feature>
<dbReference type="EMBL" id="LUEZ02000040">
    <property type="protein sequence ID" value="RDB25714.1"/>
    <property type="molecule type" value="Genomic_DNA"/>
</dbReference>
<gene>
    <name evidence="2" type="ORF">Hypma_006374</name>
</gene>
<name>A0A369K1V2_HYPMA</name>
<feature type="region of interest" description="Disordered" evidence="1">
    <location>
        <begin position="126"/>
        <end position="157"/>
    </location>
</feature>
<feature type="compositionally biased region" description="Basic and acidic residues" evidence="1">
    <location>
        <begin position="23"/>
        <end position="37"/>
    </location>
</feature>
<keyword evidence="3" id="KW-1185">Reference proteome</keyword>
<feature type="region of interest" description="Disordered" evidence="1">
    <location>
        <begin position="222"/>
        <end position="295"/>
    </location>
</feature>
<feature type="compositionally biased region" description="Polar residues" evidence="1">
    <location>
        <begin position="134"/>
        <end position="157"/>
    </location>
</feature>
<evidence type="ECO:0000313" key="3">
    <source>
        <dbReference type="Proteomes" id="UP000076154"/>
    </source>
</evidence>
<comment type="caution">
    <text evidence="2">The sequence shown here is derived from an EMBL/GenBank/DDBJ whole genome shotgun (WGS) entry which is preliminary data.</text>
</comment>
<sequence length="295" mass="31397">MSLVDPPSPQWDAAPEARTIDFQPERSNFERGAHNQEELGINAESTRPSASPVRELSPPTARSQAHDGSLPSNGCCSQRPCQQVLDRLQFASGIASRGMADDVMPHCSFVNEVSFQAAERRAAVWHRPAPSQRPALQSSIASPTPTLSSRMRESTTATYTRPFGHSAIPFKHMGPASPPSSSRTLAASGYPQPIAGPSFSNSVAPPTPGLMQRLDLSIRISQDRTPSPPAAPSVSPIPVALPAAASDGSPPTSQSLGVDNEEEPPRYRGCLAGRQQRKRGAKKGSDMHSPMNNGP</sequence>
<proteinExistence type="predicted"/>
<organism evidence="2 3">
    <name type="scientific">Hypsizygus marmoreus</name>
    <name type="common">White beech mushroom</name>
    <name type="synonym">Agaricus marmoreus</name>
    <dbReference type="NCBI Taxonomy" id="39966"/>
    <lineage>
        <taxon>Eukaryota</taxon>
        <taxon>Fungi</taxon>
        <taxon>Dikarya</taxon>
        <taxon>Basidiomycota</taxon>
        <taxon>Agaricomycotina</taxon>
        <taxon>Agaricomycetes</taxon>
        <taxon>Agaricomycetidae</taxon>
        <taxon>Agaricales</taxon>
        <taxon>Tricholomatineae</taxon>
        <taxon>Lyophyllaceae</taxon>
        <taxon>Hypsizygus</taxon>
    </lineage>
</organism>
<feature type="region of interest" description="Disordered" evidence="1">
    <location>
        <begin position="1"/>
        <end position="74"/>
    </location>
</feature>
<dbReference type="InParanoid" id="A0A369K1V2"/>
<evidence type="ECO:0000256" key="1">
    <source>
        <dbReference type="SAM" id="MobiDB-lite"/>
    </source>
</evidence>